<dbReference type="InterPro" id="IPR037523">
    <property type="entry name" value="VOC_core"/>
</dbReference>
<dbReference type="Gene3D" id="3.10.180.10">
    <property type="entry name" value="2,3-Dihydroxybiphenyl 1,2-Dioxygenase, domain 1"/>
    <property type="match status" value="2"/>
</dbReference>
<protein>
    <submittedName>
        <fullName evidence="2">Glyoxalase</fullName>
    </submittedName>
</protein>
<dbReference type="SUPFAM" id="SSF54593">
    <property type="entry name" value="Glyoxalase/Bleomycin resistance protein/Dihydroxybiphenyl dioxygenase"/>
    <property type="match status" value="1"/>
</dbReference>
<gene>
    <name evidence="2" type="ORF">ERHA53_07780</name>
</gene>
<keyword evidence="3" id="KW-1185">Reference proteome</keyword>
<evidence type="ECO:0000313" key="2">
    <source>
        <dbReference type="EMBL" id="BCQ33435.1"/>
    </source>
</evidence>
<name>A0ABM7MW46_ERWRD</name>
<dbReference type="Proteomes" id="UP000677515">
    <property type="component" value="Chromosome"/>
</dbReference>
<dbReference type="RefSeq" id="WP_133843609.1">
    <property type="nucleotide sequence ID" value="NZ_AP024329.1"/>
</dbReference>
<dbReference type="InterPro" id="IPR004360">
    <property type="entry name" value="Glyas_Fos-R_dOase_dom"/>
</dbReference>
<sequence>MNAINGHLTGIHHITSGVSGAQEDVDFFTKILGQRMIKQTVLFDGENPVYHLYYGSQDAQAGSIMTTLPFKDLGYKGRKGSGQISAVAYAIPPGSMAFWEQRLSLHLIKPITKKYKFGAEYIEFEHPSGLVFELTESEVNDIQGWVTDEIHDDHAIRGIFGVTLSVRDYTEQARFFTDGLKMTLAAEDGAYQRFHIGAGGPQRTIDVLYDPSLPQGTWGFAQGIVHHIAFAVETEKEQLEIKEHLVGLGFPDVSEIKDRNYFHSIYVRSPGGILIEFATSDIGFCIDETPQALGSNLMIPPWWKDKESEFMDKLEKIKID</sequence>
<dbReference type="EMBL" id="AP024329">
    <property type="protein sequence ID" value="BCQ33435.1"/>
    <property type="molecule type" value="Genomic_DNA"/>
</dbReference>
<reference evidence="2 3" key="1">
    <citation type="submission" date="2021-01" db="EMBL/GenBank/DDBJ databases">
        <title>Complete genome sequence of Erwinia rhapontici MAFF 311153.</title>
        <authorList>
            <person name="Morohoshi T."/>
            <person name="Someya N."/>
        </authorList>
    </citation>
    <scope>NUCLEOTIDE SEQUENCE [LARGE SCALE GENOMIC DNA]</scope>
    <source>
        <strain evidence="2 3">MAFF 311153</strain>
    </source>
</reference>
<dbReference type="PANTHER" id="PTHR36110:SF2">
    <property type="entry name" value="RING-CLEAVING DIOXYGENASE MHQE-RELATED"/>
    <property type="match status" value="1"/>
</dbReference>
<evidence type="ECO:0000313" key="3">
    <source>
        <dbReference type="Proteomes" id="UP000677515"/>
    </source>
</evidence>
<feature type="domain" description="VOC" evidence="1">
    <location>
        <begin position="10"/>
        <end position="137"/>
    </location>
</feature>
<dbReference type="GeneID" id="99865081"/>
<dbReference type="Pfam" id="PF00903">
    <property type="entry name" value="Glyoxalase"/>
    <property type="match status" value="1"/>
</dbReference>
<feature type="domain" description="VOC" evidence="1">
    <location>
        <begin position="158"/>
        <end position="280"/>
    </location>
</feature>
<dbReference type="PANTHER" id="PTHR36110">
    <property type="entry name" value="RING-CLEAVING DIOXYGENASE MHQE-RELATED"/>
    <property type="match status" value="1"/>
</dbReference>
<evidence type="ECO:0000259" key="1">
    <source>
        <dbReference type="PROSITE" id="PS51819"/>
    </source>
</evidence>
<dbReference type="InterPro" id="IPR052537">
    <property type="entry name" value="Extradiol_RC_dioxygenase"/>
</dbReference>
<organism evidence="2 3">
    <name type="scientific">Erwinia rhapontici</name>
    <name type="common">Pectobacterium rhapontici</name>
    <dbReference type="NCBI Taxonomy" id="55212"/>
    <lineage>
        <taxon>Bacteria</taxon>
        <taxon>Pseudomonadati</taxon>
        <taxon>Pseudomonadota</taxon>
        <taxon>Gammaproteobacteria</taxon>
        <taxon>Enterobacterales</taxon>
        <taxon>Erwiniaceae</taxon>
        <taxon>Erwinia</taxon>
    </lineage>
</organism>
<proteinExistence type="predicted"/>
<dbReference type="InterPro" id="IPR029068">
    <property type="entry name" value="Glyas_Bleomycin-R_OHBP_Dase"/>
</dbReference>
<dbReference type="PROSITE" id="PS51819">
    <property type="entry name" value="VOC"/>
    <property type="match status" value="2"/>
</dbReference>
<accession>A0ABM7MW46</accession>